<name>A0A7Y9I5E8_9ACTN</name>
<sequence length="385" mass="40980">MITTLAVEGYRSLRDVVVGLGRLTVITGANGTGKSNLYRAIRLLADAGHGQLIGSLARSGGLDSVRWAGPEKISKGMRSGEVPVQGTVRTGPVRLRLGVAGDSFGYGIDLGLPTPAEAGVFPYDPKIKAEAIWSGPILRPAATLIDRAGPLVRMRDGRSWAELSRTLAGSESLLTEYAGASPEIAAVRERLRGWRCYDQLRTDPEAPARAARIPTRTPVLGHDGGDVAAALATIQEVGDSRLLAATIAEAFDGSSLVFGGADLALALRQPGMLRPIGVAELSDGTLRYLMLVAALLSPRPPELLVLNEPEVSLHPDLYPSLARLVVAAAERSQVIIVSHAPGLVDKIIAEHADDLVRIELIKELGETMIAGQGRFERPSWQWPSR</sequence>
<dbReference type="PANTHER" id="PTHR32182:SF25">
    <property type="entry name" value="SLR1056 PROTEIN"/>
    <property type="match status" value="1"/>
</dbReference>
<evidence type="ECO:0000259" key="2">
    <source>
        <dbReference type="Pfam" id="PF13304"/>
    </source>
</evidence>
<dbReference type="EMBL" id="JACCBU010000001">
    <property type="protein sequence ID" value="NYE70631.1"/>
    <property type="molecule type" value="Genomic_DNA"/>
</dbReference>
<dbReference type="Gene3D" id="3.40.50.300">
    <property type="entry name" value="P-loop containing nucleotide triphosphate hydrolases"/>
    <property type="match status" value="2"/>
</dbReference>
<dbReference type="PIRSF" id="PIRSF029347">
    <property type="entry name" value="RecF"/>
    <property type="match status" value="1"/>
</dbReference>
<dbReference type="GO" id="GO:0009432">
    <property type="term" value="P:SOS response"/>
    <property type="evidence" value="ECO:0007669"/>
    <property type="project" value="UniProtKB-KW"/>
</dbReference>
<feature type="domain" description="ATPase AAA-type core" evidence="2">
    <location>
        <begin position="23"/>
        <end position="105"/>
    </location>
</feature>
<evidence type="ECO:0000256" key="1">
    <source>
        <dbReference type="ARBA" id="ARBA00023236"/>
    </source>
</evidence>
<dbReference type="Pfam" id="PF13304">
    <property type="entry name" value="AAA_21"/>
    <property type="match status" value="2"/>
</dbReference>
<dbReference type="SUPFAM" id="SSF52540">
    <property type="entry name" value="P-loop containing nucleoside triphosphate hydrolases"/>
    <property type="match status" value="1"/>
</dbReference>
<dbReference type="GO" id="GO:0005524">
    <property type="term" value="F:ATP binding"/>
    <property type="evidence" value="ECO:0007669"/>
    <property type="project" value="InterPro"/>
</dbReference>
<comment type="caution">
    <text evidence="3">The sequence shown here is derived from an EMBL/GenBank/DDBJ whole genome shotgun (WGS) entry which is preliminary data.</text>
</comment>
<accession>A0A7Y9I5E8</accession>
<dbReference type="CDD" id="cd00267">
    <property type="entry name" value="ABC_ATPase"/>
    <property type="match status" value="1"/>
</dbReference>
<reference evidence="3 4" key="1">
    <citation type="submission" date="2020-07" db="EMBL/GenBank/DDBJ databases">
        <title>Sequencing the genomes of 1000 actinobacteria strains.</title>
        <authorList>
            <person name="Klenk H.-P."/>
        </authorList>
    </citation>
    <scope>NUCLEOTIDE SEQUENCE [LARGE SCALE GENOMIC DNA]</scope>
    <source>
        <strain evidence="3 4">DSM 22083</strain>
    </source>
</reference>
<dbReference type="GO" id="GO:0000731">
    <property type="term" value="P:DNA synthesis involved in DNA repair"/>
    <property type="evidence" value="ECO:0007669"/>
    <property type="project" value="TreeGrafter"/>
</dbReference>
<dbReference type="PANTHER" id="PTHR32182">
    <property type="entry name" value="DNA REPLICATION AND REPAIR PROTEIN RECF"/>
    <property type="match status" value="1"/>
</dbReference>
<dbReference type="Proteomes" id="UP000569914">
    <property type="component" value="Unassembled WGS sequence"/>
</dbReference>
<feature type="domain" description="ATPase AAA-type core" evidence="2">
    <location>
        <begin position="241"/>
        <end position="345"/>
    </location>
</feature>
<gene>
    <name evidence="3" type="ORF">BKA15_001960</name>
</gene>
<dbReference type="GO" id="GO:0006302">
    <property type="term" value="P:double-strand break repair"/>
    <property type="evidence" value="ECO:0007669"/>
    <property type="project" value="TreeGrafter"/>
</dbReference>
<keyword evidence="1" id="KW-0742">SOS response</keyword>
<evidence type="ECO:0000313" key="3">
    <source>
        <dbReference type="EMBL" id="NYE70631.1"/>
    </source>
</evidence>
<keyword evidence="1" id="KW-0227">DNA damage</keyword>
<dbReference type="AlphaFoldDB" id="A0A7Y9I5E8"/>
<dbReference type="FunFam" id="3.40.50.300:FF:002708">
    <property type="entry name" value="FeS assembly ATPase SufC"/>
    <property type="match status" value="1"/>
</dbReference>
<keyword evidence="4" id="KW-1185">Reference proteome</keyword>
<proteinExistence type="predicted"/>
<evidence type="ECO:0000313" key="4">
    <source>
        <dbReference type="Proteomes" id="UP000569914"/>
    </source>
</evidence>
<dbReference type="GO" id="GO:0016887">
    <property type="term" value="F:ATP hydrolysis activity"/>
    <property type="evidence" value="ECO:0007669"/>
    <property type="project" value="InterPro"/>
</dbReference>
<dbReference type="RefSeq" id="WP_179750233.1">
    <property type="nucleotide sequence ID" value="NZ_JACCBU010000001.1"/>
</dbReference>
<organism evidence="3 4">
    <name type="scientific">Microlunatus parietis</name>
    <dbReference type="NCBI Taxonomy" id="682979"/>
    <lineage>
        <taxon>Bacteria</taxon>
        <taxon>Bacillati</taxon>
        <taxon>Actinomycetota</taxon>
        <taxon>Actinomycetes</taxon>
        <taxon>Propionibacteriales</taxon>
        <taxon>Propionibacteriaceae</taxon>
        <taxon>Microlunatus</taxon>
    </lineage>
</organism>
<dbReference type="InterPro" id="IPR014555">
    <property type="entry name" value="RecF-like"/>
</dbReference>
<dbReference type="InterPro" id="IPR003959">
    <property type="entry name" value="ATPase_AAA_core"/>
</dbReference>
<dbReference type="InterPro" id="IPR027417">
    <property type="entry name" value="P-loop_NTPase"/>
</dbReference>
<protein>
    <submittedName>
        <fullName evidence="3">Putative ATPase</fullName>
    </submittedName>
</protein>